<feature type="transmembrane region" description="Helical" evidence="2">
    <location>
        <begin position="100"/>
        <end position="121"/>
    </location>
</feature>
<gene>
    <name evidence="3" type="ORF">GKJPGBOP_05550</name>
</gene>
<organism evidence="3 4">
    <name type="scientific">Streptomyces paromomycinus</name>
    <name type="common">Streptomyces rimosus subsp. paromomycinus</name>
    <dbReference type="NCBI Taxonomy" id="92743"/>
    <lineage>
        <taxon>Bacteria</taxon>
        <taxon>Bacillati</taxon>
        <taxon>Actinomycetota</taxon>
        <taxon>Actinomycetes</taxon>
        <taxon>Kitasatosporales</taxon>
        <taxon>Streptomycetaceae</taxon>
        <taxon>Streptomyces</taxon>
    </lineage>
</organism>
<dbReference type="RefSeq" id="WP_125056279.1">
    <property type="nucleotide sequence ID" value="NZ_BHZD01000001.1"/>
</dbReference>
<proteinExistence type="predicted"/>
<dbReference type="Proteomes" id="UP000286746">
    <property type="component" value="Unassembled WGS sequence"/>
</dbReference>
<evidence type="ECO:0000256" key="2">
    <source>
        <dbReference type="SAM" id="Phobius"/>
    </source>
</evidence>
<sequence length="309" mass="32208">MSFNQPPPGPYGQPPQQPGPYGQPAPQPVGQPQYGYPQQGGQVPPQQPYGYPQQAPQPGYPQQPQAPYGQPPQPAPYGQQAGGYGQQQPQGGGKGKGMKITLSIVAAAAVAGIGVGAYYAFGPGGDVAPYTISMPDNLLGTYKKAAGKDETKDESNDAETKALGITEGTSVQGSYANEKGQPLLVTGVYGKVADPKSTVNKMVAQMEKKSERTDTQGAKVDVVTPVTEFSPDGFDGSVMKCKAVKGTASRAGLTATSTVTWCIWGDSSAVGVVINNGVEAPTKSTGPAFSAEQFSEKTREIRDAVRHEK</sequence>
<evidence type="ECO:0000313" key="4">
    <source>
        <dbReference type="Proteomes" id="UP000286746"/>
    </source>
</evidence>
<name>A0A401W925_STREY</name>
<feature type="region of interest" description="Disordered" evidence="1">
    <location>
        <begin position="281"/>
        <end position="309"/>
    </location>
</feature>
<feature type="region of interest" description="Disordered" evidence="1">
    <location>
        <begin position="1"/>
        <end position="96"/>
    </location>
</feature>
<comment type="caution">
    <text evidence="3">The sequence shown here is derived from an EMBL/GenBank/DDBJ whole genome shotgun (WGS) entry which is preliminary data.</text>
</comment>
<dbReference type="EMBL" id="BHZD01000001">
    <property type="protein sequence ID" value="GCD45809.1"/>
    <property type="molecule type" value="Genomic_DNA"/>
</dbReference>
<keyword evidence="2" id="KW-0472">Membrane</keyword>
<feature type="compositionally biased region" description="Pro residues" evidence="1">
    <location>
        <begin position="1"/>
        <end position="29"/>
    </location>
</feature>
<feature type="compositionally biased region" description="Gly residues" evidence="1">
    <location>
        <begin position="80"/>
        <end position="95"/>
    </location>
</feature>
<keyword evidence="2" id="KW-1133">Transmembrane helix</keyword>
<accession>A0A401W925</accession>
<feature type="compositionally biased region" description="Basic and acidic residues" evidence="1">
    <location>
        <begin position="294"/>
        <end position="309"/>
    </location>
</feature>
<evidence type="ECO:0000313" key="3">
    <source>
        <dbReference type="EMBL" id="GCD45809.1"/>
    </source>
</evidence>
<evidence type="ECO:0000256" key="1">
    <source>
        <dbReference type="SAM" id="MobiDB-lite"/>
    </source>
</evidence>
<reference evidence="3 4" key="1">
    <citation type="submission" date="2018-11" db="EMBL/GenBank/DDBJ databases">
        <title>Whole genome sequence of Streptomyces paromomycinus NBRC 15454(T).</title>
        <authorList>
            <person name="Komaki H."/>
            <person name="Tamura T."/>
        </authorList>
    </citation>
    <scope>NUCLEOTIDE SEQUENCE [LARGE SCALE GENOMIC DNA]</scope>
    <source>
        <strain evidence="3 4">NBRC 15454</strain>
    </source>
</reference>
<feature type="compositionally biased region" description="Low complexity" evidence="1">
    <location>
        <begin position="30"/>
        <end position="68"/>
    </location>
</feature>
<protein>
    <submittedName>
        <fullName evidence="3">Uncharacterized protein</fullName>
    </submittedName>
</protein>
<keyword evidence="4" id="KW-1185">Reference proteome</keyword>
<keyword evidence="2" id="KW-0812">Transmembrane</keyword>
<dbReference type="AlphaFoldDB" id="A0A401W925"/>